<dbReference type="BioCyc" id="SESP1179773:BN6_RS06245-MONOMER"/>
<dbReference type="SUPFAM" id="SSF81923">
    <property type="entry name" value="Double Clp-N motif"/>
    <property type="match status" value="1"/>
</dbReference>
<dbReference type="KEGG" id="sesp:BN6_12700"/>
<evidence type="ECO:0000313" key="2">
    <source>
        <dbReference type="EMBL" id="CCH28596.1"/>
    </source>
</evidence>
<dbReference type="RefSeq" id="WP_015098709.1">
    <property type="nucleotide sequence ID" value="NC_019673.1"/>
</dbReference>
<gene>
    <name evidence="2" type="ordered locus">BN6_12700</name>
</gene>
<dbReference type="InterPro" id="IPR004176">
    <property type="entry name" value="Clp_R_N"/>
</dbReference>
<dbReference type="AlphaFoldDB" id="K0JS25"/>
<reference evidence="2 3" key="1">
    <citation type="journal article" date="2012" name="BMC Genomics">
        <title>Complete genome sequence of Saccharothrix espanaensis DSM 44229T and comparison to the other completely sequenced Pseudonocardiaceae.</title>
        <authorList>
            <person name="Strobel T."/>
            <person name="Al-Dilaimi A."/>
            <person name="Blom J."/>
            <person name="Gessner A."/>
            <person name="Kalinowski J."/>
            <person name="Luzhetska M."/>
            <person name="Puhler A."/>
            <person name="Szczepanowski R."/>
            <person name="Bechthold A."/>
            <person name="Ruckert C."/>
        </authorList>
    </citation>
    <scope>NUCLEOTIDE SEQUENCE [LARGE SCALE GENOMIC DNA]</scope>
    <source>
        <strain evidence="3">ATCC 51144 / DSM 44229 / JCM 9112 / NBRC 15066 / NRRL 15764</strain>
    </source>
</reference>
<dbReference type="Pfam" id="PF02861">
    <property type="entry name" value="Clp_N"/>
    <property type="match status" value="1"/>
</dbReference>
<feature type="domain" description="Clp R" evidence="1">
    <location>
        <begin position="8"/>
        <end position="67"/>
    </location>
</feature>
<organism evidence="2 3">
    <name type="scientific">Saccharothrix espanaensis (strain ATCC 51144 / DSM 44229 / JCM 9112 / NBRC 15066 / NRRL 15764)</name>
    <dbReference type="NCBI Taxonomy" id="1179773"/>
    <lineage>
        <taxon>Bacteria</taxon>
        <taxon>Bacillati</taxon>
        <taxon>Actinomycetota</taxon>
        <taxon>Actinomycetes</taxon>
        <taxon>Pseudonocardiales</taxon>
        <taxon>Pseudonocardiaceae</taxon>
        <taxon>Saccharothrix</taxon>
    </lineage>
</organism>
<proteinExistence type="predicted"/>
<dbReference type="HOGENOM" id="CLU_2002251_0_0_11"/>
<protein>
    <recommendedName>
        <fullName evidence="1">Clp R domain-containing protein</fullName>
    </recommendedName>
</protein>
<evidence type="ECO:0000313" key="3">
    <source>
        <dbReference type="Proteomes" id="UP000006281"/>
    </source>
</evidence>
<evidence type="ECO:0000259" key="1">
    <source>
        <dbReference type="Pfam" id="PF02861"/>
    </source>
</evidence>
<dbReference type="Proteomes" id="UP000006281">
    <property type="component" value="Chromosome"/>
</dbReference>
<dbReference type="Gene3D" id="1.10.1780.10">
    <property type="entry name" value="Clp, N-terminal domain"/>
    <property type="match status" value="1"/>
</dbReference>
<dbReference type="InterPro" id="IPR036628">
    <property type="entry name" value="Clp_N_dom_sf"/>
</dbReference>
<accession>K0JS25</accession>
<dbReference type="PATRIC" id="fig|1179773.3.peg.1276"/>
<name>K0JS25_SACES</name>
<dbReference type="STRING" id="1179773.BN6_12700"/>
<sequence length="124" mass="13656">MPTTWQNRFSEQTSRALAHAYAHARQDGRRAAGTSDLWLGLLSLEDSVAVAALSVLDVDLAVLWNETGGRDNRTPPARLGRWLLALLCHNPPPSVHNVTEAAAARIRDRERERLRELEADAGPA</sequence>
<keyword evidence="3" id="KW-1185">Reference proteome</keyword>
<dbReference type="EMBL" id="HE804045">
    <property type="protein sequence ID" value="CCH28596.1"/>
    <property type="molecule type" value="Genomic_DNA"/>
</dbReference>